<dbReference type="SUPFAM" id="SSF109854">
    <property type="entry name" value="DinB/YfiT-like putative metalloenzymes"/>
    <property type="match status" value="1"/>
</dbReference>
<reference evidence="1 3" key="1">
    <citation type="submission" date="2018-06" db="EMBL/GenBank/DDBJ databases">
        <authorList>
            <consortium name="Pathogen Informatics"/>
            <person name="Doyle S."/>
        </authorList>
    </citation>
    <scope>NUCLEOTIDE SEQUENCE [LARGE SCALE GENOMIC DNA]</scope>
    <source>
        <strain evidence="1 3">NCTC10597</strain>
    </source>
</reference>
<evidence type="ECO:0000313" key="2">
    <source>
        <dbReference type="EMBL" id="TDR41336.1"/>
    </source>
</evidence>
<dbReference type="EMBL" id="UGNP01000001">
    <property type="protein sequence ID" value="STX09841.1"/>
    <property type="molecule type" value="Genomic_DNA"/>
</dbReference>
<dbReference type="AlphaFoldDB" id="A0A8B4QAW2"/>
<name>A0A8B4QAW2_9BACL</name>
<proteinExistence type="predicted"/>
<dbReference type="EMBL" id="SNZG01000006">
    <property type="protein sequence ID" value="TDR41336.1"/>
    <property type="molecule type" value="Genomic_DNA"/>
</dbReference>
<reference evidence="2 4" key="2">
    <citation type="submission" date="2019-03" db="EMBL/GenBank/DDBJ databases">
        <title>Genomic Encyclopedia of Type Strains, Phase IV (KMG-IV): sequencing the most valuable type-strain genomes for metagenomic binning, comparative biology and taxonomic classification.</title>
        <authorList>
            <person name="Goeker M."/>
        </authorList>
    </citation>
    <scope>NUCLEOTIDE SEQUENCE [LARGE SCALE GENOMIC DNA]</scope>
    <source>
        <strain evidence="2 4">DSM 20580</strain>
    </source>
</reference>
<comment type="caution">
    <text evidence="1">The sequence shown here is derived from an EMBL/GenBank/DDBJ whole genome shotgun (WGS) entry which is preliminary data.</text>
</comment>
<dbReference type="InterPro" id="IPR034660">
    <property type="entry name" value="DinB/YfiT-like"/>
</dbReference>
<evidence type="ECO:0000313" key="1">
    <source>
        <dbReference type="EMBL" id="STX09841.1"/>
    </source>
</evidence>
<protein>
    <submittedName>
        <fullName evidence="1">Protein of uncharacterized function (DUF1572)</fullName>
    </submittedName>
    <submittedName>
        <fullName evidence="2">Uncharacterized protein DUF1572</fullName>
    </submittedName>
</protein>
<dbReference type="Pfam" id="PF07609">
    <property type="entry name" value="DUF1572"/>
    <property type="match status" value="1"/>
</dbReference>
<sequence>MNTFIEAYLKEMDKIKKQADLTVAQIPEDQLYWTPDHENNSIGVLVQHISGNIDSRSTDFLTTDGEKASRDRDGEFEAQHLDCQSLLANWEQSWALYYETVRSLTVEQLDQNVSVKGKEMSVTSALLAQLVHYSGHIAQMMVLGKLLLQDQWQTLSIAKKK</sequence>
<dbReference type="InterPro" id="IPR011466">
    <property type="entry name" value="DUF1572"/>
</dbReference>
<gene>
    <name evidence="2" type="ORF">DFR61_10629</name>
    <name evidence="1" type="ORF">NCTC10597_01543</name>
</gene>
<dbReference type="OrthoDB" id="68731at2"/>
<dbReference type="Gene3D" id="1.20.120.450">
    <property type="entry name" value="dinb family like domain"/>
    <property type="match status" value="1"/>
</dbReference>
<evidence type="ECO:0000313" key="3">
    <source>
        <dbReference type="Proteomes" id="UP000254330"/>
    </source>
</evidence>
<accession>A0A8B4QAW2</accession>
<dbReference type="Proteomes" id="UP000254330">
    <property type="component" value="Unassembled WGS sequence"/>
</dbReference>
<dbReference type="RefSeq" id="WP_109348912.1">
    <property type="nucleotide sequence ID" value="NZ_BJUE01000003.1"/>
</dbReference>
<organism evidence="1 3">
    <name type="scientific">Kurthia zopfii</name>
    <dbReference type="NCBI Taxonomy" id="1650"/>
    <lineage>
        <taxon>Bacteria</taxon>
        <taxon>Bacillati</taxon>
        <taxon>Bacillota</taxon>
        <taxon>Bacilli</taxon>
        <taxon>Bacillales</taxon>
        <taxon>Caryophanaceae</taxon>
        <taxon>Kurthia</taxon>
    </lineage>
</organism>
<dbReference type="Proteomes" id="UP000294641">
    <property type="component" value="Unassembled WGS sequence"/>
</dbReference>
<evidence type="ECO:0000313" key="4">
    <source>
        <dbReference type="Proteomes" id="UP000294641"/>
    </source>
</evidence>
<keyword evidence="4" id="KW-1185">Reference proteome</keyword>